<feature type="transmembrane region" description="Helical" evidence="1">
    <location>
        <begin position="54"/>
        <end position="80"/>
    </location>
</feature>
<accession>A0A8K0WX88</accession>
<sequence length="88" mass="9966">MHPQNISGDVNERSVFIHFAYSYEVSFRNRHIPFLLPFPGPGASLSRCWPLPPLLLACSFIKVLWVFLFGLVCGEVLMLMGNKNKKDG</sequence>
<organism evidence="2 3">
    <name type="scientific">Stachybotrys elegans</name>
    <dbReference type="NCBI Taxonomy" id="80388"/>
    <lineage>
        <taxon>Eukaryota</taxon>
        <taxon>Fungi</taxon>
        <taxon>Dikarya</taxon>
        <taxon>Ascomycota</taxon>
        <taxon>Pezizomycotina</taxon>
        <taxon>Sordariomycetes</taxon>
        <taxon>Hypocreomycetidae</taxon>
        <taxon>Hypocreales</taxon>
        <taxon>Stachybotryaceae</taxon>
        <taxon>Stachybotrys</taxon>
    </lineage>
</organism>
<keyword evidence="3" id="KW-1185">Reference proteome</keyword>
<dbReference type="AlphaFoldDB" id="A0A8K0WX88"/>
<protein>
    <recommendedName>
        <fullName evidence="4">Transmembrane protein</fullName>
    </recommendedName>
</protein>
<proteinExistence type="predicted"/>
<keyword evidence="1" id="KW-0472">Membrane</keyword>
<gene>
    <name evidence="2" type="ORF">B0I35DRAFT_140761</name>
</gene>
<dbReference type="Proteomes" id="UP000813444">
    <property type="component" value="Unassembled WGS sequence"/>
</dbReference>
<evidence type="ECO:0000313" key="3">
    <source>
        <dbReference type="Proteomes" id="UP000813444"/>
    </source>
</evidence>
<reference evidence="2" key="1">
    <citation type="journal article" date="2021" name="Nat. Commun.">
        <title>Genetic determinants of endophytism in the Arabidopsis root mycobiome.</title>
        <authorList>
            <person name="Mesny F."/>
            <person name="Miyauchi S."/>
            <person name="Thiergart T."/>
            <person name="Pickel B."/>
            <person name="Atanasova L."/>
            <person name="Karlsson M."/>
            <person name="Huettel B."/>
            <person name="Barry K.W."/>
            <person name="Haridas S."/>
            <person name="Chen C."/>
            <person name="Bauer D."/>
            <person name="Andreopoulos W."/>
            <person name="Pangilinan J."/>
            <person name="LaButti K."/>
            <person name="Riley R."/>
            <person name="Lipzen A."/>
            <person name="Clum A."/>
            <person name="Drula E."/>
            <person name="Henrissat B."/>
            <person name="Kohler A."/>
            <person name="Grigoriev I.V."/>
            <person name="Martin F.M."/>
            <person name="Hacquard S."/>
        </authorList>
    </citation>
    <scope>NUCLEOTIDE SEQUENCE</scope>
    <source>
        <strain evidence="2">MPI-CAGE-CH-0235</strain>
    </source>
</reference>
<keyword evidence="1" id="KW-0812">Transmembrane</keyword>
<keyword evidence="1" id="KW-1133">Transmembrane helix</keyword>
<comment type="caution">
    <text evidence="2">The sequence shown here is derived from an EMBL/GenBank/DDBJ whole genome shotgun (WGS) entry which is preliminary data.</text>
</comment>
<evidence type="ECO:0000256" key="1">
    <source>
        <dbReference type="SAM" id="Phobius"/>
    </source>
</evidence>
<evidence type="ECO:0000313" key="2">
    <source>
        <dbReference type="EMBL" id="KAH7326659.1"/>
    </source>
</evidence>
<name>A0A8K0WX88_9HYPO</name>
<evidence type="ECO:0008006" key="4">
    <source>
        <dbReference type="Google" id="ProtNLM"/>
    </source>
</evidence>
<dbReference type="EMBL" id="JAGPNK010000002">
    <property type="protein sequence ID" value="KAH7326659.1"/>
    <property type="molecule type" value="Genomic_DNA"/>
</dbReference>